<evidence type="ECO:0000313" key="4">
    <source>
        <dbReference type="Proteomes" id="UP000533598"/>
    </source>
</evidence>
<comment type="similarity">
    <text evidence="1">Belongs to the F420H(2)-dependent quinone reductase family.</text>
</comment>
<dbReference type="Proteomes" id="UP000533598">
    <property type="component" value="Unassembled WGS sequence"/>
</dbReference>
<evidence type="ECO:0000313" key="3">
    <source>
        <dbReference type="EMBL" id="MBB4680382.1"/>
    </source>
</evidence>
<name>A0A7W7CFQ4_9PSEU</name>
<evidence type="ECO:0000256" key="2">
    <source>
        <dbReference type="ARBA" id="ARBA00049106"/>
    </source>
</evidence>
<proteinExistence type="inferred from homology"/>
<sequence>MSEFNEQVIAEFRASKGVVGGFFAGVHVLLLHHVGRRSGQARINPLLYLADGADLVLIGSAGGAEREPAWVANLEAAGQAGVEVGERTLRVRPTVLRPGSAERDRLYPRMVAYWPDILKYEQLTDRPFPLVRLTPIGE</sequence>
<reference evidence="3 4" key="1">
    <citation type="submission" date="2020-08" db="EMBL/GenBank/DDBJ databases">
        <title>Sequencing the genomes of 1000 actinobacteria strains.</title>
        <authorList>
            <person name="Klenk H.-P."/>
        </authorList>
    </citation>
    <scope>NUCLEOTIDE SEQUENCE [LARGE SCALE GENOMIC DNA]</scope>
    <source>
        <strain evidence="3 4">DSM 44230</strain>
    </source>
</reference>
<protein>
    <submittedName>
        <fullName evidence="3">Deazaflavin-dependent oxidoreductase (Nitroreductase family)</fullName>
    </submittedName>
</protein>
<dbReference type="EMBL" id="JACHMH010000001">
    <property type="protein sequence ID" value="MBB4680382.1"/>
    <property type="molecule type" value="Genomic_DNA"/>
</dbReference>
<evidence type="ECO:0000256" key="1">
    <source>
        <dbReference type="ARBA" id="ARBA00008710"/>
    </source>
</evidence>
<accession>A0A7W7CFQ4</accession>
<keyword evidence="4" id="KW-1185">Reference proteome</keyword>
<dbReference type="PANTHER" id="PTHR39428">
    <property type="entry name" value="F420H(2)-DEPENDENT QUINONE REDUCTASE RV1261C"/>
    <property type="match status" value="1"/>
</dbReference>
<comment type="caution">
    <text evidence="3">The sequence shown here is derived from an EMBL/GenBank/DDBJ whole genome shotgun (WGS) entry which is preliminary data.</text>
</comment>
<comment type="catalytic activity">
    <reaction evidence="2">
        <text>oxidized coenzyme F420-(gamma-L-Glu)(n) + a quinol + H(+) = reduced coenzyme F420-(gamma-L-Glu)(n) + a quinone</text>
        <dbReference type="Rhea" id="RHEA:39663"/>
        <dbReference type="Rhea" id="RHEA-COMP:12939"/>
        <dbReference type="Rhea" id="RHEA-COMP:14378"/>
        <dbReference type="ChEBI" id="CHEBI:15378"/>
        <dbReference type="ChEBI" id="CHEBI:24646"/>
        <dbReference type="ChEBI" id="CHEBI:132124"/>
        <dbReference type="ChEBI" id="CHEBI:133980"/>
        <dbReference type="ChEBI" id="CHEBI:139511"/>
    </reaction>
</comment>
<dbReference type="RefSeq" id="WP_185006141.1">
    <property type="nucleotide sequence ID" value="NZ_BAAAUI010000005.1"/>
</dbReference>
<gene>
    <name evidence="3" type="ORF">HNR67_006500</name>
</gene>
<dbReference type="GO" id="GO:0005886">
    <property type="term" value="C:plasma membrane"/>
    <property type="evidence" value="ECO:0007669"/>
    <property type="project" value="TreeGrafter"/>
</dbReference>
<dbReference type="Pfam" id="PF04075">
    <property type="entry name" value="F420H2_quin_red"/>
    <property type="match status" value="1"/>
</dbReference>
<dbReference type="InterPro" id="IPR004378">
    <property type="entry name" value="F420H2_quin_Rdtase"/>
</dbReference>
<dbReference type="GO" id="GO:0070967">
    <property type="term" value="F:coenzyme F420 binding"/>
    <property type="evidence" value="ECO:0007669"/>
    <property type="project" value="TreeGrafter"/>
</dbReference>
<organism evidence="3 4">
    <name type="scientific">Crossiella cryophila</name>
    <dbReference type="NCBI Taxonomy" id="43355"/>
    <lineage>
        <taxon>Bacteria</taxon>
        <taxon>Bacillati</taxon>
        <taxon>Actinomycetota</taxon>
        <taxon>Actinomycetes</taxon>
        <taxon>Pseudonocardiales</taxon>
        <taxon>Pseudonocardiaceae</taxon>
        <taxon>Crossiella</taxon>
    </lineage>
</organism>
<dbReference type="AlphaFoldDB" id="A0A7W7CFQ4"/>
<dbReference type="GO" id="GO:0016491">
    <property type="term" value="F:oxidoreductase activity"/>
    <property type="evidence" value="ECO:0007669"/>
    <property type="project" value="InterPro"/>
</dbReference>
<dbReference type="InterPro" id="IPR012349">
    <property type="entry name" value="Split_barrel_FMN-bd"/>
</dbReference>
<dbReference type="NCBIfam" id="TIGR00026">
    <property type="entry name" value="hi_GC_TIGR00026"/>
    <property type="match status" value="1"/>
</dbReference>
<dbReference type="PANTHER" id="PTHR39428:SF3">
    <property type="entry name" value="DEAZAFLAVIN-DEPENDENT NITROREDUCTASE"/>
    <property type="match status" value="1"/>
</dbReference>
<dbReference type="Gene3D" id="2.30.110.10">
    <property type="entry name" value="Electron Transport, Fmn-binding Protein, Chain A"/>
    <property type="match status" value="1"/>
</dbReference>